<feature type="domain" description="Amine oxidase" evidence="1">
    <location>
        <begin position="11"/>
        <end position="449"/>
    </location>
</feature>
<evidence type="ECO:0000313" key="2">
    <source>
        <dbReference type="EMBL" id="QHU16871.1"/>
    </source>
</evidence>
<dbReference type="Pfam" id="PF01593">
    <property type="entry name" value="Amino_oxidase"/>
    <property type="match status" value="1"/>
</dbReference>
<organism evidence="2">
    <name type="scientific">viral metagenome</name>
    <dbReference type="NCBI Taxonomy" id="1070528"/>
    <lineage>
        <taxon>unclassified sequences</taxon>
        <taxon>metagenomes</taxon>
        <taxon>organismal metagenomes</taxon>
    </lineage>
</organism>
<name>A0A6C0KI44_9ZZZZ</name>
<protein>
    <recommendedName>
        <fullName evidence="1">Amine oxidase domain-containing protein</fullName>
    </recommendedName>
</protein>
<dbReference type="EMBL" id="MN740891">
    <property type="protein sequence ID" value="QHU16871.1"/>
    <property type="molecule type" value="Genomic_DNA"/>
</dbReference>
<sequence>MYDYIILGGGVAGLYTAYHILQSSPDSSLLILEKENLLGGRIDTFQDEHMKVEAGAGRFHEDQVLLLQLLKDLGLSNKIHKISGSASFAPTETPGQFMNSILDIVETPPSSDFVLPFSLSLLKPIFQVVLDIALGKQNIPNAELILQVILASKGEPRARLQKMNFLTYAKQVLSPEEITFIEQSFGYYSELVIMNAYDAIYLMEKHLSPTHQFFILQDGLSQIIENLEKEVLRHKGAKILKQRRVSSIQWSKSSGVFTIGCSNVDTSYKAQVCISALPKQVLEKIPIFRPVLPMLHKIECSPLCRIYSKFPLKEGEPWFRGLPKLTTNNHLRMIIPYDESSGIIMSSYTDSKYARFWKQLFDKEGEEGVNRELLVLLKQSTGVEDIPMPVKTHVFFWECGVGYWGVGADSGQISQAIVKPIPEMDLFICGEHFSDKNQQWIEGALETSQKVLDFLSL</sequence>
<reference evidence="2" key="1">
    <citation type="journal article" date="2020" name="Nature">
        <title>Giant virus diversity and host interactions through global metagenomics.</title>
        <authorList>
            <person name="Schulz F."/>
            <person name="Roux S."/>
            <person name="Paez-Espino D."/>
            <person name="Jungbluth S."/>
            <person name="Walsh D.A."/>
            <person name="Denef V.J."/>
            <person name="McMahon K.D."/>
            <person name="Konstantinidis K.T."/>
            <person name="Eloe-Fadrosh E.A."/>
            <person name="Kyrpides N.C."/>
            <person name="Woyke T."/>
        </authorList>
    </citation>
    <scope>NUCLEOTIDE SEQUENCE</scope>
    <source>
        <strain evidence="2">GVMAG-S-3300012000-53</strain>
    </source>
</reference>
<dbReference type="InterPro" id="IPR002937">
    <property type="entry name" value="Amino_oxidase"/>
</dbReference>
<dbReference type="PANTHER" id="PTHR10742">
    <property type="entry name" value="FLAVIN MONOAMINE OXIDASE"/>
    <property type="match status" value="1"/>
</dbReference>
<accession>A0A6C0KI44</accession>
<dbReference type="SUPFAM" id="SSF51905">
    <property type="entry name" value="FAD/NAD(P)-binding domain"/>
    <property type="match status" value="1"/>
</dbReference>
<evidence type="ECO:0000259" key="1">
    <source>
        <dbReference type="Pfam" id="PF01593"/>
    </source>
</evidence>
<proteinExistence type="predicted"/>
<dbReference type="InterPro" id="IPR036188">
    <property type="entry name" value="FAD/NAD-bd_sf"/>
</dbReference>
<dbReference type="AlphaFoldDB" id="A0A6C0KI44"/>
<dbReference type="InterPro" id="IPR050281">
    <property type="entry name" value="Flavin_monoamine_oxidase"/>
</dbReference>
<dbReference type="Gene3D" id="3.50.50.60">
    <property type="entry name" value="FAD/NAD(P)-binding domain"/>
    <property type="match status" value="1"/>
</dbReference>
<dbReference type="PANTHER" id="PTHR10742:SF410">
    <property type="entry name" value="LYSINE-SPECIFIC HISTONE DEMETHYLASE 2"/>
    <property type="match status" value="1"/>
</dbReference>
<dbReference type="GO" id="GO:0016491">
    <property type="term" value="F:oxidoreductase activity"/>
    <property type="evidence" value="ECO:0007669"/>
    <property type="project" value="InterPro"/>
</dbReference>